<evidence type="ECO:0000313" key="1">
    <source>
        <dbReference type="EMBL" id="MCI10505.1"/>
    </source>
</evidence>
<reference evidence="1 2" key="1">
    <citation type="journal article" date="2018" name="Front. Plant Sci.">
        <title>Red Clover (Trifolium pratense) and Zigzag Clover (T. medium) - A Picture of Genomic Similarities and Differences.</title>
        <authorList>
            <person name="Dluhosova J."/>
            <person name="Istvanek J."/>
            <person name="Nedelnik J."/>
            <person name="Repkova J."/>
        </authorList>
    </citation>
    <scope>NUCLEOTIDE SEQUENCE [LARGE SCALE GENOMIC DNA]</scope>
    <source>
        <strain evidence="2">cv. 10/8</strain>
        <tissue evidence="1">Leaf</tissue>
    </source>
</reference>
<organism evidence="1 2">
    <name type="scientific">Trifolium medium</name>
    <dbReference type="NCBI Taxonomy" id="97028"/>
    <lineage>
        <taxon>Eukaryota</taxon>
        <taxon>Viridiplantae</taxon>
        <taxon>Streptophyta</taxon>
        <taxon>Embryophyta</taxon>
        <taxon>Tracheophyta</taxon>
        <taxon>Spermatophyta</taxon>
        <taxon>Magnoliopsida</taxon>
        <taxon>eudicotyledons</taxon>
        <taxon>Gunneridae</taxon>
        <taxon>Pentapetalae</taxon>
        <taxon>rosids</taxon>
        <taxon>fabids</taxon>
        <taxon>Fabales</taxon>
        <taxon>Fabaceae</taxon>
        <taxon>Papilionoideae</taxon>
        <taxon>50 kb inversion clade</taxon>
        <taxon>NPAAA clade</taxon>
        <taxon>Hologalegina</taxon>
        <taxon>IRL clade</taxon>
        <taxon>Trifolieae</taxon>
        <taxon>Trifolium</taxon>
    </lineage>
</organism>
<dbReference type="AlphaFoldDB" id="A0A392PHZ1"/>
<dbReference type="Proteomes" id="UP000265520">
    <property type="component" value="Unassembled WGS sequence"/>
</dbReference>
<proteinExistence type="predicted"/>
<sequence>MSLHQRTWVEDMKEMLLTTDGRSCFDPYHDNSGSKLWSTLEIEYYDVDEDFGSCSNPYKDSPESKVVEYP</sequence>
<protein>
    <submittedName>
        <fullName evidence="1">Uncharacterized protein</fullName>
    </submittedName>
</protein>
<comment type="caution">
    <text evidence="1">The sequence shown here is derived from an EMBL/GenBank/DDBJ whole genome shotgun (WGS) entry which is preliminary data.</text>
</comment>
<name>A0A392PHZ1_9FABA</name>
<dbReference type="EMBL" id="LXQA010076505">
    <property type="protein sequence ID" value="MCI10505.1"/>
    <property type="molecule type" value="Genomic_DNA"/>
</dbReference>
<accession>A0A392PHZ1</accession>
<keyword evidence="2" id="KW-1185">Reference proteome</keyword>
<evidence type="ECO:0000313" key="2">
    <source>
        <dbReference type="Proteomes" id="UP000265520"/>
    </source>
</evidence>